<dbReference type="Proteomes" id="UP000234681">
    <property type="component" value="Unassembled WGS sequence"/>
</dbReference>
<dbReference type="AlphaFoldDB" id="A6MGQ3"/>
<gene>
    <name evidence="1" type="ORF">rCG_41935</name>
</gene>
<protein>
    <submittedName>
        <fullName evidence="1">RCG41935</fullName>
    </submittedName>
</protein>
<dbReference type="EMBL" id="DS030479">
    <property type="protein sequence ID" value="EDL82741.1"/>
    <property type="molecule type" value="Genomic_DNA"/>
</dbReference>
<sequence>MSIIQIMIDNYHQIFGNDDIFNKHIDRRSEDLKTCADSKNSSGKSPITKEFLAGHNKKTCDNGEKLKISSIALQEEGPTGQNRTTTTDKW</sequence>
<proteinExistence type="predicted"/>
<accession>A6MGQ3</accession>
<evidence type="ECO:0000313" key="1">
    <source>
        <dbReference type="EMBL" id="EDL82741.1"/>
    </source>
</evidence>
<reference evidence="2" key="1">
    <citation type="submission" date="2005-06" db="EMBL/GenBank/DDBJ databases">
        <authorList>
            <person name="Mural R.J."/>
            <person name="Li P.W."/>
            <person name="Adams M.D."/>
            <person name="Amanatides P.G."/>
            <person name="Baden-Tillson H."/>
            <person name="Barnstead M."/>
            <person name="Chin S.H."/>
            <person name="Dew I."/>
            <person name="Evans C.A."/>
            <person name="Ferriera S."/>
            <person name="Flanigan M."/>
            <person name="Fosler C."/>
            <person name="Glodek A."/>
            <person name="Gu Z."/>
            <person name="Holt R.A."/>
            <person name="Jennings D."/>
            <person name="Kraft C.L."/>
            <person name="Lu F."/>
            <person name="Nguyen T."/>
            <person name="Nusskern D.R."/>
            <person name="Pfannkoch C.M."/>
            <person name="Sitter C."/>
            <person name="Sutton G.G."/>
            <person name="Venter J.C."/>
            <person name="Wang Z."/>
            <person name="Woodage T."/>
            <person name="Zheng X.H."/>
            <person name="Zhong F."/>
        </authorList>
    </citation>
    <scope>NUCLEOTIDE SEQUENCE [LARGE SCALE GENOMIC DNA]</scope>
    <source>
        <strain>BN</strain>
        <strain evidence="2">Sprague-Dawley</strain>
    </source>
</reference>
<organism evidence="1 2">
    <name type="scientific">Rattus norvegicus</name>
    <name type="common">Rat</name>
    <dbReference type="NCBI Taxonomy" id="10116"/>
    <lineage>
        <taxon>Eukaryota</taxon>
        <taxon>Metazoa</taxon>
        <taxon>Chordata</taxon>
        <taxon>Craniata</taxon>
        <taxon>Vertebrata</taxon>
        <taxon>Euteleostomi</taxon>
        <taxon>Mammalia</taxon>
        <taxon>Eutheria</taxon>
        <taxon>Euarchontoglires</taxon>
        <taxon>Glires</taxon>
        <taxon>Rodentia</taxon>
        <taxon>Myomorpha</taxon>
        <taxon>Muroidea</taxon>
        <taxon>Muridae</taxon>
        <taxon>Murinae</taxon>
        <taxon>Rattus</taxon>
    </lineage>
</organism>
<name>A6MGQ3_RAT</name>
<evidence type="ECO:0000313" key="2">
    <source>
        <dbReference type="Proteomes" id="UP000234681"/>
    </source>
</evidence>